<dbReference type="CDD" id="cd21076">
    <property type="entry name" value="DBD_XPA"/>
    <property type="match status" value="1"/>
</dbReference>
<evidence type="ECO:0000256" key="8">
    <source>
        <dbReference type="ARBA" id="ARBA00023204"/>
    </source>
</evidence>
<dbReference type="InterPro" id="IPR022656">
    <property type="entry name" value="XPA_C"/>
</dbReference>
<dbReference type="Gene3D" id="3.90.530.10">
    <property type="entry name" value="XPA C-terminal domain"/>
    <property type="match status" value="1"/>
</dbReference>
<feature type="compositionally biased region" description="Basic and acidic residues" evidence="10">
    <location>
        <begin position="131"/>
        <end position="194"/>
    </location>
</feature>
<keyword evidence="5" id="KW-0863">Zinc-finger</keyword>
<proteinExistence type="inferred from homology"/>
<dbReference type="GO" id="GO:0006284">
    <property type="term" value="P:base-excision repair"/>
    <property type="evidence" value="ECO:0007669"/>
    <property type="project" value="TreeGrafter"/>
</dbReference>
<dbReference type="GO" id="GO:0003684">
    <property type="term" value="F:damaged DNA binding"/>
    <property type="evidence" value="ECO:0007669"/>
    <property type="project" value="InterPro"/>
</dbReference>
<evidence type="ECO:0000259" key="11">
    <source>
        <dbReference type="Pfam" id="PF05181"/>
    </source>
</evidence>
<feature type="region of interest" description="Disordered" evidence="10">
    <location>
        <begin position="1"/>
        <end position="221"/>
    </location>
</feature>
<dbReference type="SUPFAM" id="SSF46955">
    <property type="entry name" value="Putative DNA-binding domain"/>
    <property type="match status" value="1"/>
</dbReference>
<reference evidence="12" key="1">
    <citation type="submission" date="2023-10" db="EMBL/GenBank/DDBJ databases">
        <title>Genome assemblies of two species of porcelain crab, Petrolisthes cinctipes and Petrolisthes manimaculis (Anomura: Porcellanidae).</title>
        <authorList>
            <person name="Angst P."/>
        </authorList>
    </citation>
    <scope>NUCLEOTIDE SEQUENCE</scope>
    <source>
        <strain evidence="12">PB745_01</strain>
        <tissue evidence="12">Gill</tissue>
    </source>
</reference>
<comment type="caution">
    <text evidence="12">The sequence shown here is derived from an EMBL/GenBank/DDBJ whole genome shotgun (WGS) entry which is preliminary data.</text>
</comment>
<dbReference type="InterPro" id="IPR000465">
    <property type="entry name" value="XPA/RAD14"/>
</dbReference>
<evidence type="ECO:0000313" key="13">
    <source>
        <dbReference type="Proteomes" id="UP001286313"/>
    </source>
</evidence>
<dbReference type="InterPro" id="IPR009061">
    <property type="entry name" value="DNA-bd_dom_put_sf"/>
</dbReference>
<dbReference type="GO" id="GO:0008270">
    <property type="term" value="F:zinc ion binding"/>
    <property type="evidence" value="ECO:0007669"/>
    <property type="project" value="UniProtKB-KW"/>
</dbReference>
<dbReference type="EMBL" id="JAWQEG010005388">
    <property type="protein sequence ID" value="KAK3858184.1"/>
    <property type="molecule type" value="Genomic_DNA"/>
</dbReference>
<evidence type="ECO:0000313" key="12">
    <source>
        <dbReference type="EMBL" id="KAK3858184.1"/>
    </source>
</evidence>
<evidence type="ECO:0000256" key="10">
    <source>
        <dbReference type="SAM" id="MobiDB-lite"/>
    </source>
</evidence>
<evidence type="ECO:0000256" key="9">
    <source>
        <dbReference type="ARBA" id="ARBA00023242"/>
    </source>
</evidence>
<dbReference type="SUPFAM" id="SSF57716">
    <property type="entry name" value="Glucocorticoid receptor-like (DNA-binding domain)"/>
    <property type="match status" value="1"/>
</dbReference>
<evidence type="ECO:0000256" key="3">
    <source>
        <dbReference type="ARBA" id="ARBA00022723"/>
    </source>
</evidence>
<dbReference type="PANTHER" id="PTHR10142:SF0">
    <property type="entry name" value="DNA REPAIR PROTEIN COMPLEMENTING XP-A CELLS"/>
    <property type="match status" value="1"/>
</dbReference>
<evidence type="ECO:0000256" key="1">
    <source>
        <dbReference type="ARBA" id="ARBA00004123"/>
    </source>
</evidence>
<keyword evidence="6" id="KW-0862">Zinc</keyword>
<feature type="compositionally biased region" description="Basic and acidic residues" evidence="10">
    <location>
        <begin position="210"/>
        <end position="221"/>
    </location>
</feature>
<dbReference type="InterPro" id="IPR037129">
    <property type="entry name" value="XPA_sf"/>
</dbReference>
<dbReference type="GO" id="GO:0000110">
    <property type="term" value="C:nucleotide-excision repair factor 1 complex"/>
    <property type="evidence" value="ECO:0007669"/>
    <property type="project" value="TreeGrafter"/>
</dbReference>
<name>A0AAE1BZI1_PETCI</name>
<comment type="subcellular location">
    <subcellularLocation>
        <location evidence="1">Nucleus</location>
    </subcellularLocation>
</comment>
<dbReference type="NCBIfam" id="TIGR00598">
    <property type="entry name" value="rad14"/>
    <property type="match status" value="1"/>
</dbReference>
<dbReference type="GO" id="GO:0070914">
    <property type="term" value="P:UV-damage excision repair"/>
    <property type="evidence" value="ECO:0007669"/>
    <property type="project" value="TreeGrafter"/>
</dbReference>
<feature type="domain" description="XPA C-terminal" evidence="11">
    <location>
        <begin position="346"/>
        <end position="397"/>
    </location>
</feature>
<dbReference type="Proteomes" id="UP001286313">
    <property type="component" value="Unassembled WGS sequence"/>
</dbReference>
<keyword evidence="7" id="KW-0238">DNA-binding</keyword>
<evidence type="ECO:0000256" key="7">
    <source>
        <dbReference type="ARBA" id="ARBA00023125"/>
    </source>
</evidence>
<dbReference type="PANTHER" id="PTHR10142">
    <property type="entry name" value="DNA REPAIR PROTEIN COMPLEMENTING XP-A CELLS"/>
    <property type="match status" value="1"/>
</dbReference>
<feature type="compositionally biased region" description="Acidic residues" evidence="10">
    <location>
        <begin position="13"/>
        <end position="22"/>
    </location>
</feature>
<keyword evidence="13" id="KW-1185">Reference proteome</keyword>
<sequence length="485" mass="56011">MSATAQRKRSIFDESDDDDDDNNTTSSPQVKKSKCEEEEEPAGDVMTNAESVSTNQQQQISMKKKTSTGNKATISDTTKPRLTRSKCKPGKSVSEQTSMKKKTSTGNKPTISDTTKPRLTRAKCKPGKSVSEGEKKYKKDLTDRDEKEHVKTNTTEKTKAKKTGKTEKKHEETKPIKNIKKTVDADNTVKKHTESTVNSKQITEAPGTPEKTKDETAETSKKVTLSPAQRARMEQKRQQALLLKQEKMNRKNPYYMKTQEKKDEVKVIRINDTKLIDTGGGFFIEEVEGVSQDDLEAAMQMVTEPVPLFDDERPRCVECTRKFNNSFLFHNFDHPVCDDCRDNEEKHSLIPKTDARNEYLLKDVDLEKREPTLKFIVRKNPHNSRWGDMKLYLKLQIEKRALEVWGTEEELEEALTKKEDQREINKHKKFNKKMKELRMNVRSSLYTRATKTHQHEYGEEEYLPDEDEYSRTCLTCGHSYTYDKL</sequence>
<dbReference type="Pfam" id="PF05181">
    <property type="entry name" value="XPA_C"/>
    <property type="match status" value="1"/>
</dbReference>
<dbReference type="Pfam" id="PF01286">
    <property type="entry name" value="XPA_N"/>
    <property type="match status" value="1"/>
</dbReference>
<dbReference type="FunFam" id="3.90.530.10:FF:000001">
    <property type="entry name" value="DNA repair protein complementing XP-A cells"/>
    <property type="match status" value="1"/>
</dbReference>
<gene>
    <name evidence="12" type="ORF">Pcinc_035611</name>
</gene>
<dbReference type="GO" id="GO:0000715">
    <property type="term" value="P:nucleotide-excision repair, DNA damage recognition"/>
    <property type="evidence" value="ECO:0007669"/>
    <property type="project" value="TreeGrafter"/>
</dbReference>
<dbReference type="InterPro" id="IPR022652">
    <property type="entry name" value="Znf_XPA_CS"/>
</dbReference>
<dbReference type="GO" id="GO:1901255">
    <property type="term" value="P:nucleotide-excision repair involved in interstrand cross-link repair"/>
    <property type="evidence" value="ECO:0007669"/>
    <property type="project" value="TreeGrafter"/>
</dbReference>
<keyword evidence="4" id="KW-0227">DNA damage</keyword>
<evidence type="ECO:0000256" key="5">
    <source>
        <dbReference type="ARBA" id="ARBA00022771"/>
    </source>
</evidence>
<protein>
    <recommendedName>
        <fullName evidence="11">XPA C-terminal domain-containing protein</fullName>
    </recommendedName>
</protein>
<organism evidence="12 13">
    <name type="scientific">Petrolisthes cinctipes</name>
    <name type="common">Flat porcelain crab</name>
    <dbReference type="NCBI Taxonomy" id="88211"/>
    <lineage>
        <taxon>Eukaryota</taxon>
        <taxon>Metazoa</taxon>
        <taxon>Ecdysozoa</taxon>
        <taxon>Arthropoda</taxon>
        <taxon>Crustacea</taxon>
        <taxon>Multicrustacea</taxon>
        <taxon>Malacostraca</taxon>
        <taxon>Eumalacostraca</taxon>
        <taxon>Eucarida</taxon>
        <taxon>Decapoda</taxon>
        <taxon>Pleocyemata</taxon>
        <taxon>Anomura</taxon>
        <taxon>Galatheoidea</taxon>
        <taxon>Porcellanidae</taxon>
        <taxon>Petrolisthes</taxon>
    </lineage>
</organism>
<evidence type="ECO:0000256" key="4">
    <source>
        <dbReference type="ARBA" id="ARBA00022763"/>
    </source>
</evidence>
<feature type="compositionally biased region" description="Polar residues" evidence="10">
    <location>
        <begin position="104"/>
        <end position="114"/>
    </location>
</feature>
<evidence type="ECO:0000256" key="2">
    <source>
        <dbReference type="ARBA" id="ARBA00005548"/>
    </source>
</evidence>
<comment type="similarity">
    <text evidence="2">Belongs to the XPA family.</text>
</comment>
<accession>A0AAE1BZI1</accession>
<keyword evidence="3" id="KW-0479">Metal-binding</keyword>
<keyword evidence="8" id="KW-0234">DNA repair</keyword>
<dbReference type="AlphaFoldDB" id="A0AAE1BZI1"/>
<feature type="compositionally biased region" description="Polar residues" evidence="10">
    <location>
        <begin position="48"/>
        <end position="77"/>
    </location>
</feature>
<evidence type="ECO:0000256" key="6">
    <source>
        <dbReference type="ARBA" id="ARBA00022833"/>
    </source>
</evidence>
<keyword evidence="9" id="KW-0539">Nucleus</keyword>